<evidence type="ECO:0000256" key="1">
    <source>
        <dbReference type="ARBA" id="ARBA00022884"/>
    </source>
</evidence>
<dbReference type="EMBL" id="JAMYWD010000009">
    <property type="protein sequence ID" value="KAJ4961941.1"/>
    <property type="molecule type" value="Genomic_DNA"/>
</dbReference>
<evidence type="ECO:0000259" key="6">
    <source>
        <dbReference type="PROSITE" id="PS50102"/>
    </source>
</evidence>
<dbReference type="InterPro" id="IPR012677">
    <property type="entry name" value="Nucleotide-bd_a/b_plait_sf"/>
</dbReference>
<evidence type="ECO:0000256" key="3">
    <source>
        <dbReference type="PROSITE-ProRule" id="PRU00176"/>
    </source>
</evidence>
<keyword evidence="4" id="KW-0479">Metal-binding</keyword>
<dbReference type="InterPro" id="IPR045137">
    <property type="entry name" value="RBM26/27"/>
</dbReference>
<reference evidence="8" key="1">
    <citation type="journal article" date="2023" name="Plant J.">
        <title>The genome of the king protea, Protea cynaroides.</title>
        <authorList>
            <person name="Chang J."/>
            <person name="Duong T.A."/>
            <person name="Schoeman C."/>
            <person name="Ma X."/>
            <person name="Roodt D."/>
            <person name="Barker N."/>
            <person name="Li Z."/>
            <person name="Van de Peer Y."/>
            <person name="Mizrachi E."/>
        </authorList>
    </citation>
    <scope>NUCLEOTIDE SEQUENCE</scope>
    <source>
        <tissue evidence="8">Young leaves</tissue>
    </source>
</reference>
<dbReference type="SMART" id="SM00360">
    <property type="entry name" value="RRM"/>
    <property type="match status" value="1"/>
</dbReference>
<dbReference type="GO" id="GO:0003723">
    <property type="term" value="F:RNA binding"/>
    <property type="evidence" value="ECO:0007669"/>
    <property type="project" value="UniProtKB-UniRule"/>
</dbReference>
<feature type="region of interest" description="Disordered" evidence="5">
    <location>
        <begin position="975"/>
        <end position="1037"/>
    </location>
</feature>
<dbReference type="CDD" id="cd12257">
    <property type="entry name" value="RRM1_RBM26_like"/>
    <property type="match status" value="1"/>
</dbReference>
<feature type="region of interest" description="Disordered" evidence="5">
    <location>
        <begin position="235"/>
        <end position="263"/>
    </location>
</feature>
<gene>
    <name evidence="8" type="ORF">NE237_021851</name>
</gene>
<keyword evidence="9" id="KW-1185">Reference proteome</keyword>
<comment type="function">
    <text evidence="2">May be involved in the turnover of nuclear polyadenylated (pA+) RNA.</text>
</comment>
<feature type="zinc finger region" description="C3H1-type" evidence="4">
    <location>
        <begin position="346"/>
        <end position="374"/>
    </location>
</feature>
<keyword evidence="4" id="KW-0863">Zinc-finger</keyword>
<dbReference type="Proteomes" id="UP001141806">
    <property type="component" value="Unassembled WGS sequence"/>
</dbReference>
<proteinExistence type="predicted"/>
<evidence type="ECO:0000259" key="7">
    <source>
        <dbReference type="PROSITE" id="PS50103"/>
    </source>
</evidence>
<sequence length="1097" mass="118027">MVGDMKFEESSLTEYLAKNLKPLTEADPVILAEYVAALLKKDKPIKELQKLCAENLVEFLGQGTNSFITKLFQALGDGSIVVPAESLDTIRKVEPSPSFIAEDPTEPTISSSKPEGLSPIGCIGEPEEKEVSDDEDDDRNHKHRRREPRYESFDKGSHEQFLSRPNRKRNKPFENGQLYLESEPQPSETQKAYNLSHSERDLSVKFDKRRPGIATQPHAPPDLGQRTRVNQAFRGDPGARFDLSTLIGRPPLGRGRGRSSGLWSQHDSRFSSVEMLDFASHIAPQVAAPPSLFPGRGLPNAGNAQGGSWGAFGLIPGMPNGNLDTLHPLGLQGTLRPPINPSLSIGMARQRCRDFEERGFCLRGDMCPMEHGVNRIVVEDVQSLSQFNLPVSLPSARQLGVPSGIGPITSISSSGLLTNSKGLNGKSTKSGTNDDGIGLNGVLSSSAGVGETDLYDPDQPLWNTDRPETSSALWDADTSYSHSLRISDGVGSERPGKSITTTAGSTVSSVWGRIGNSGIKIETMGTNDNALPSLGSLGNEAKEDLEEAMPSSSGTAQQEKLTFMGDNDPKTMNSAATPKPRNDPGRNGGRPLQKALRTLFVNGIPQKSNKREALLSHFKKFGEVIDIYIPLNGERAFVQFSKREEAEAALKAPDAVMGNRFIKLWWANRDSILDDSINNGNNVSADPRSVTTASVPLQSSVTDGAKENIASAPPKVSGFASDVPVPAAVHHKPVVVDSPKAIPPVHKKLENLELLKGELRKKQEILDRKREDFRRKLDKLEKQNTTVKGEAAADQPIKRPKVGTATDVAKAASPWPTDPSTTSERPGAEKAVDKNYVGENSASPSSKTSSSLMLQSPRSSKQPSRTSAPIGPPFLVKRFKLDNRPTAFKILPPLPAEFADVAALKEHFQSFGDLATVELDDSDSHTGSAGLEPSAKCSARITFTTRRAAERAFLNGKCWQGHNLQLTWLAASSNSSEQVGRENSPIPNPGVPPDAEVPSKTSTSGSSSSSTGKSTGIGSQDVPAAADDDSRDSEGIKCGTEGMEVAEGCPSSSTTVFSNEIHSPRGDTLMVEEGMNIRSVLLGHFDAQESDCVIEGE</sequence>
<feature type="region of interest" description="Disordered" evidence="5">
    <location>
        <begin position="95"/>
        <end position="172"/>
    </location>
</feature>
<dbReference type="GO" id="GO:0008270">
    <property type="term" value="F:zinc ion binding"/>
    <property type="evidence" value="ECO:0007669"/>
    <property type="project" value="UniProtKB-KW"/>
</dbReference>
<dbReference type="Pfam" id="PF01480">
    <property type="entry name" value="PWI"/>
    <property type="match status" value="1"/>
</dbReference>
<dbReference type="OrthoDB" id="443401at2759"/>
<feature type="domain" description="C3H1-type" evidence="7">
    <location>
        <begin position="346"/>
        <end position="374"/>
    </location>
</feature>
<feature type="domain" description="RRM" evidence="6">
    <location>
        <begin position="597"/>
        <end position="669"/>
    </location>
</feature>
<feature type="compositionally biased region" description="Acidic residues" evidence="5">
    <location>
        <begin position="125"/>
        <end position="137"/>
    </location>
</feature>
<dbReference type="AlphaFoldDB" id="A0A9Q0H8J4"/>
<feature type="compositionally biased region" description="Basic and acidic residues" evidence="5">
    <location>
        <begin position="148"/>
        <end position="158"/>
    </location>
</feature>
<dbReference type="PANTHER" id="PTHR14398:SF0">
    <property type="entry name" value="ZINC FINGER PROTEIN SWM"/>
    <property type="match status" value="1"/>
</dbReference>
<keyword evidence="1 3" id="KW-0694">RNA-binding</keyword>
<dbReference type="SUPFAM" id="SSF54928">
    <property type="entry name" value="RNA-binding domain, RBD"/>
    <property type="match status" value="2"/>
</dbReference>
<dbReference type="InterPro" id="IPR002483">
    <property type="entry name" value="PWI_dom"/>
</dbReference>
<feature type="region of interest" description="Disordered" evidence="5">
    <location>
        <begin position="563"/>
        <end position="591"/>
    </location>
</feature>
<dbReference type="InterPro" id="IPR000504">
    <property type="entry name" value="RRM_dom"/>
</dbReference>
<feature type="region of interest" description="Disordered" evidence="5">
    <location>
        <begin position="416"/>
        <end position="469"/>
    </location>
</feature>
<dbReference type="Pfam" id="PF00076">
    <property type="entry name" value="RRM_1"/>
    <property type="match status" value="1"/>
</dbReference>
<evidence type="ECO:0000313" key="9">
    <source>
        <dbReference type="Proteomes" id="UP001141806"/>
    </source>
</evidence>
<dbReference type="FunFam" id="3.30.70.330:FF:000719">
    <property type="entry name" value="Predicted protein"/>
    <property type="match status" value="1"/>
</dbReference>
<dbReference type="PROSITE" id="PS50102">
    <property type="entry name" value="RRM"/>
    <property type="match status" value="1"/>
</dbReference>
<feature type="region of interest" description="Disordered" evidence="5">
    <location>
        <begin position="1042"/>
        <end position="1061"/>
    </location>
</feature>
<feature type="compositionally biased region" description="Low complexity" evidence="5">
    <location>
        <begin position="999"/>
        <end position="1019"/>
    </location>
</feature>
<evidence type="ECO:0000256" key="5">
    <source>
        <dbReference type="SAM" id="MobiDB-lite"/>
    </source>
</evidence>
<protein>
    <submittedName>
        <fullName evidence="8">Uncharacterized protein</fullName>
    </submittedName>
</protein>
<feature type="compositionally biased region" description="Low complexity" evidence="5">
    <location>
        <begin position="841"/>
        <end position="860"/>
    </location>
</feature>
<evidence type="ECO:0000256" key="4">
    <source>
        <dbReference type="PROSITE-ProRule" id="PRU00723"/>
    </source>
</evidence>
<dbReference type="PANTHER" id="PTHR14398">
    <property type="entry name" value="RNA RECOGNITION RRM/RNP DOMAIN"/>
    <property type="match status" value="1"/>
</dbReference>
<feature type="region of interest" description="Disordered" evidence="5">
    <location>
        <begin position="784"/>
        <end position="871"/>
    </location>
</feature>
<evidence type="ECO:0000313" key="8">
    <source>
        <dbReference type="EMBL" id="KAJ4961941.1"/>
    </source>
</evidence>
<name>A0A9Q0H8J4_9MAGN</name>
<keyword evidence="4" id="KW-0862">Zinc</keyword>
<feature type="compositionally biased region" description="Polar residues" evidence="5">
    <location>
        <begin position="419"/>
        <end position="433"/>
    </location>
</feature>
<evidence type="ECO:0000256" key="2">
    <source>
        <dbReference type="ARBA" id="ARBA00043866"/>
    </source>
</evidence>
<comment type="caution">
    <text evidence="8">The sequence shown here is derived from an EMBL/GenBank/DDBJ whole genome shotgun (WGS) entry which is preliminary data.</text>
</comment>
<dbReference type="InterPro" id="IPR035979">
    <property type="entry name" value="RBD_domain_sf"/>
</dbReference>
<feature type="compositionally biased region" description="Polar residues" evidence="5">
    <location>
        <begin position="1050"/>
        <end position="1061"/>
    </location>
</feature>
<organism evidence="8 9">
    <name type="scientific">Protea cynaroides</name>
    <dbReference type="NCBI Taxonomy" id="273540"/>
    <lineage>
        <taxon>Eukaryota</taxon>
        <taxon>Viridiplantae</taxon>
        <taxon>Streptophyta</taxon>
        <taxon>Embryophyta</taxon>
        <taxon>Tracheophyta</taxon>
        <taxon>Spermatophyta</taxon>
        <taxon>Magnoliopsida</taxon>
        <taxon>Proteales</taxon>
        <taxon>Proteaceae</taxon>
        <taxon>Protea</taxon>
    </lineage>
</organism>
<dbReference type="PROSITE" id="PS50103">
    <property type="entry name" value="ZF_C3H1"/>
    <property type="match status" value="1"/>
</dbReference>
<dbReference type="GO" id="GO:0005634">
    <property type="term" value="C:nucleus"/>
    <property type="evidence" value="ECO:0007669"/>
    <property type="project" value="TreeGrafter"/>
</dbReference>
<accession>A0A9Q0H8J4</accession>
<dbReference type="SMART" id="SM00356">
    <property type="entry name" value="ZnF_C3H1"/>
    <property type="match status" value="1"/>
</dbReference>
<dbReference type="InterPro" id="IPR000571">
    <property type="entry name" value="Znf_CCCH"/>
</dbReference>
<dbReference type="Gene3D" id="3.30.70.330">
    <property type="match status" value="2"/>
</dbReference>